<feature type="region of interest" description="Disordered" evidence="1">
    <location>
        <begin position="380"/>
        <end position="526"/>
    </location>
</feature>
<dbReference type="AlphaFoldDB" id="A0A9P1D3N0"/>
<dbReference type="Proteomes" id="UP001152797">
    <property type="component" value="Unassembled WGS sequence"/>
</dbReference>
<feature type="compositionally biased region" description="Low complexity" evidence="1">
    <location>
        <begin position="422"/>
        <end position="432"/>
    </location>
</feature>
<feature type="compositionally biased region" description="Basic and acidic residues" evidence="1">
    <location>
        <begin position="266"/>
        <end position="276"/>
    </location>
</feature>
<accession>A0A9P1D3N0</accession>
<feature type="compositionally biased region" description="Low complexity" evidence="1">
    <location>
        <begin position="124"/>
        <end position="137"/>
    </location>
</feature>
<proteinExistence type="predicted"/>
<reference evidence="2" key="1">
    <citation type="submission" date="2022-10" db="EMBL/GenBank/DDBJ databases">
        <authorList>
            <person name="Chen Y."/>
            <person name="Dougan E. K."/>
            <person name="Chan C."/>
            <person name="Rhodes N."/>
            <person name="Thang M."/>
        </authorList>
    </citation>
    <scope>NUCLEOTIDE SEQUENCE</scope>
</reference>
<feature type="region of interest" description="Disordered" evidence="1">
    <location>
        <begin position="1"/>
        <end position="276"/>
    </location>
</feature>
<reference evidence="3 4" key="2">
    <citation type="submission" date="2024-05" db="EMBL/GenBank/DDBJ databases">
        <authorList>
            <person name="Chen Y."/>
            <person name="Shah S."/>
            <person name="Dougan E. K."/>
            <person name="Thang M."/>
            <person name="Chan C."/>
        </authorList>
    </citation>
    <scope>NUCLEOTIDE SEQUENCE [LARGE SCALE GENOMIC DNA]</scope>
</reference>
<gene>
    <name evidence="2" type="ORF">C1SCF055_LOCUS27420</name>
</gene>
<evidence type="ECO:0000256" key="1">
    <source>
        <dbReference type="SAM" id="MobiDB-lite"/>
    </source>
</evidence>
<name>A0A9P1D3N0_9DINO</name>
<dbReference type="OrthoDB" id="448749at2759"/>
<feature type="region of interest" description="Disordered" evidence="1">
    <location>
        <begin position="575"/>
        <end position="619"/>
    </location>
</feature>
<feature type="compositionally biased region" description="Basic and acidic residues" evidence="1">
    <location>
        <begin position="222"/>
        <end position="247"/>
    </location>
</feature>
<evidence type="ECO:0000313" key="4">
    <source>
        <dbReference type="Proteomes" id="UP001152797"/>
    </source>
</evidence>
<organism evidence="2">
    <name type="scientific">Cladocopium goreaui</name>
    <dbReference type="NCBI Taxonomy" id="2562237"/>
    <lineage>
        <taxon>Eukaryota</taxon>
        <taxon>Sar</taxon>
        <taxon>Alveolata</taxon>
        <taxon>Dinophyceae</taxon>
        <taxon>Suessiales</taxon>
        <taxon>Symbiodiniaceae</taxon>
        <taxon>Cladocopium</taxon>
    </lineage>
</organism>
<protein>
    <submittedName>
        <fullName evidence="2">Uncharacterized protein</fullName>
    </submittedName>
</protein>
<feature type="compositionally biased region" description="Low complexity" evidence="1">
    <location>
        <begin position="391"/>
        <end position="402"/>
    </location>
</feature>
<dbReference type="EMBL" id="CAMXCT010002924">
    <property type="protein sequence ID" value="CAI4001366.1"/>
    <property type="molecule type" value="Genomic_DNA"/>
</dbReference>
<feature type="region of interest" description="Disordered" evidence="1">
    <location>
        <begin position="289"/>
        <end position="311"/>
    </location>
</feature>
<dbReference type="EMBL" id="CAMXCT030002924">
    <property type="protein sequence ID" value="CAL4788678.1"/>
    <property type="molecule type" value="Genomic_DNA"/>
</dbReference>
<feature type="compositionally biased region" description="Gly residues" evidence="1">
    <location>
        <begin position="598"/>
        <end position="616"/>
    </location>
</feature>
<sequence length="641" mass="69018">MGRWSRSPGPRPGLRLTAAKPRRSGSRRSRGGRRARSPRSPSRRRSPRRGTSRRRADASPREASENGHRRHRRRIRKMTPSPSDAKPGRRSPRSSPPATRTHRSPSSTERRRLEAPGAVKSASPVPLATLPKAKAAPRSTASPQAQAEDGEPPKRKKRRRKDKINDEDAPGVMPKAAAAPKEVGDPAGDDPGALPEEPPVGVQEARPKRRTRKAPRPAGEASEAKVEEPAPEAAAEKEGAPPPEGKEGKKRRKRRVVVDAKEEEGGEAKPEGEMRVDDQAVLIAAVEELAPGQAEANAAEAPKTKRRRKRKIAAAEMQPLVEQLTGDGATADGSEVNERYSALIRGVYQRHNPAKLNEVESLLIKYQGMEAELYHRVCEKYQETPQEPTEPGGSHAAHAAQAPAPPSRVAAGEAWPFEENEVSMNSESSSSSQAGDDAPKIVIPPVSGIFDAVETKGPENSPSSPSGSSRRSPPPDDLMQRFTSLAEPKPGGDVEPRQELPAWAQPPDRPPPHATPNGRQVEGLAQAAEPVVLPTLLVPGDMVRKPLSIAEKNVRKARKKLREVKKLEDAAIPSWALPQDAPPGDWGRPSPSYASYGRMGGAPPGPPGWGGKGWGYPGYPALPAPQAQRSWADSIGSAWAQ</sequence>
<feature type="compositionally biased region" description="Basic residues" evidence="1">
    <location>
        <begin position="68"/>
        <end position="77"/>
    </location>
</feature>
<feature type="compositionally biased region" description="Low complexity" evidence="1">
    <location>
        <begin position="96"/>
        <end position="107"/>
    </location>
</feature>
<evidence type="ECO:0000313" key="2">
    <source>
        <dbReference type="EMBL" id="CAI4001366.1"/>
    </source>
</evidence>
<keyword evidence="4" id="KW-1185">Reference proteome</keyword>
<feature type="compositionally biased region" description="Basic and acidic residues" evidence="1">
    <location>
        <begin position="54"/>
        <end position="67"/>
    </location>
</feature>
<feature type="compositionally biased region" description="Basic residues" evidence="1">
    <location>
        <begin position="20"/>
        <end position="53"/>
    </location>
</feature>
<dbReference type="EMBL" id="CAMXCT020002924">
    <property type="protein sequence ID" value="CAL1154741.1"/>
    <property type="molecule type" value="Genomic_DNA"/>
</dbReference>
<feature type="compositionally biased region" description="Low complexity" evidence="1">
    <location>
        <begin position="289"/>
        <end position="301"/>
    </location>
</feature>
<feature type="compositionally biased region" description="Low complexity" evidence="1">
    <location>
        <begin position="461"/>
        <end position="471"/>
    </location>
</feature>
<comment type="caution">
    <text evidence="2">The sequence shown here is derived from an EMBL/GenBank/DDBJ whole genome shotgun (WGS) entry which is preliminary data.</text>
</comment>
<evidence type="ECO:0000313" key="3">
    <source>
        <dbReference type="EMBL" id="CAL4788678.1"/>
    </source>
</evidence>